<keyword evidence="9" id="KW-0378">Hydrolase</keyword>
<dbReference type="GO" id="GO:0005737">
    <property type="term" value="C:cytoplasm"/>
    <property type="evidence" value="ECO:0007669"/>
    <property type="project" value="UniProtKB-SubCell"/>
</dbReference>
<dbReference type="PANTHER" id="PTHR22930:SF289">
    <property type="entry name" value="DDE TNP4 DOMAIN-CONTAINING PROTEIN-RELATED"/>
    <property type="match status" value="1"/>
</dbReference>
<comment type="subcellular location">
    <subcellularLocation>
        <location evidence="3">Cytoplasm</location>
    </subcellularLocation>
    <subcellularLocation>
        <location evidence="2">Nucleus</location>
    </subcellularLocation>
</comment>
<sequence length="361" mass="41540">MALYYESSSSSSNESEEEFILNILIRLPKPRVFRNRSDPLTYFDDVEFSRRFRLSKVMFGELMHLIGENIQHDTRRNHAIPSSMQILITLRFLATGTFQAVIGDLVNIHKSSVCRIIKRVCNEIAQLRRKFIKMPSTLEEIQQTKFGFYKMHKFPQVIGVIDCTHIRIQSPCQDIGEQFRNRKGYFSFNVQAVCNSNLEITDIVARWPGSVHDSTIFDNSSVRAKLENNEFGDCYILGDGGYPCRRYLMTPLLNPLTASEKKYQKSQIGTRNIIERVFGILKRRFPALALGIRTKLTTTMAIIVAAAVLHNMLRMHNDPMPQDDNDEIDPEIFQELPVLPARQIGNVYRTHLINTVFSSDD</sequence>
<evidence type="ECO:0000256" key="8">
    <source>
        <dbReference type="ARBA" id="ARBA00022723"/>
    </source>
</evidence>
<keyword evidence="6" id="KW-0963">Cytoplasm</keyword>
<evidence type="ECO:0000256" key="5">
    <source>
        <dbReference type="ARBA" id="ARBA00015519"/>
    </source>
</evidence>
<evidence type="ECO:0000256" key="12">
    <source>
        <dbReference type="ARBA" id="ARBA00045850"/>
    </source>
</evidence>
<dbReference type="Pfam" id="PF13359">
    <property type="entry name" value="DDE_Tnp_4"/>
    <property type="match status" value="1"/>
</dbReference>
<keyword evidence="7" id="KW-0540">Nuclease</keyword>
<dbReference type="GO" id="GO:0004518">
    <property type="term" value="F:nuclease activity"/>
    <property type="evidence" value="ECO:0007669"/>
    <property type="project" value="UniProtKB-KW"/>
</dbReference>
<evidence type="ECO:0000313" key="15">
    <source>
        <dbReference type="Proteomes" id="UP001160148"/>
    </source>
</evidence>
<dbReference type="PANTHER" id="PTHR22930">
    <property type="match status" value="1"/>
</dbReference>
<comment type="similarity">
    <text evidence="4">Belongs to the HARBI1 family.</text>
</comment>
<proteinExistence type="inferred from homology"/>
<comment type="function">
    <text evidence="12">Transposase-derived protein that may have nuclease activity. Does not have transposase activity.</text>
</comment>
<evidence type="ECO:0000256" key="9">
    <source>
        <dbReference type="ARBA" id="ARBA00022801"/>
    </source>
</evidence>
<comment type="cofactor">
    <cofactor evidence="1">
        <name>a divalent metal cation</name>
        <dbReference type="ChEBI" id="CHEBI:60240"/>
    </cofactor>
</comment>
<evidence type="ECO:0000256" key="1">
    <source>
        <dbReference type="ARBA" id="ARBA00001968"/>
    </source>
</evidence>
<dbReference type="GO" id="GO:0046872">
    <property type="term" value="F:metal ion binding"/>
    <property type="evidence" value="ECO:0007669"/>
    <property type="project" value="UniProtKB-KW"/>
</dbReference>
<keyword evidence="10" id="KW-0539">Nucleus</keyword>
<evidence type="ECO:0000256" key="3">
    <source>
        <dbReference type="ARBA" id="ARBA00004496"/>
    </source>
</evidence>
<protein>
    <recommendedName>
        <fullName evidence="5">Putative nuclease HARBI1</fullName>
    </recommendedName>
    <alternativeName>
        <fullName evidence="11">Harbinger transposase-derived nuclease</fullName>
    </alternativeName>
</protein>
<evidence type="ECO:0000313" key="14">
    <source>
        <dbReference type="EMBL" id="CAI6365554.1"/>
    </source>
</evidence>
<dbReference type="Proteomes" id="UP001160148">
    <property type="component" value="Unassembled WGS sequence"/>
</dbReference>
<evidence type="ECO:0000256" key="6">
    <source>
        <dbReference type="ARBA" id="ARBA00022490"/>
    </source>
</evidence>
<dbReference type="InterPro" id="IPR026103">
    <property type="entry name" value="HARBI1_animal"/>
</dbReference>
<evidence type="ECO:0000259" key="13">
    <source>
        <dbReference type="Pfam" id="PF13359"/>
    </source>
</evidence>
<dbReference type="PRINTS" id="PR02086">
    <property type="entry name" value="PUTNUCHARBI1"/>
</dbReference>
<evidence type="ECO:0000256" key="4">
    <source>
        <dbReference type="ARBA" id="ARBA00006958"/>
    </source>
</evidence>
<reference evidence="14 15" key="1">
    <citation type="submission" date="2023-01" db="EMBL/GenBank/DDBJ databases">
        <authorList>
            <person name="Whitehead M."/>
        </authorList>
    </citation>
    <scope>NUCLEOTIDE SEQUENCE [LARGE SCALE GENOMIC DNA]</scope>
</reference>
<gene>
    <name evidence="14" type="ORF">MEUPH1_LOCUS20253</name>
</gene>
<keyword evidence="15" id="KW-1185">Reference proteome</keyword>
<feature type="domain" description="DDE Tnp4" evidence="13">
    <location>
        <begin position="161"/>
        <end position="311"/>
    </location>
</feature>
<dbReference type="InterPro" id="IPR045249">
    <property type="entry name" value="HARBI1-like"/>
</dbReference>
<evidence type="ECO:0000256" key="10">
    <source>
        <dbReference type="ARBA" id="ARBA00023242"/>
    </source>
</evidence>
<evidence type="ECO:0000256" key="7">
    <source>
        <dbReference type="ARBA" id="ARBA00022722"/>
    </source>
</evidence>
<organism evidence="14 15">
    <name type="scientific">Macrosiphum euphorbiae</name>
    <name type="common">potato aphid</name>
    <dbReference type="NCBI Taxonomy" id="13131"/>
    <lineage>
        <taxon>Eukaryota</taxon>
        <taxon>Metazoa</taxon>
        <taxon>Ecdysozoa</taxon>
        <taxon>Arthropoda</taxon>
        <taxon>Hexapoda</taxon>
        <taxon>Insecta</taxon>
        <taxon>Pterygota</taxon>
        <taxon>Neoptera</taxon>
        <taxon>Paraneoptera</taxon>
        <taxon>Hemiptera</taxon>
        <taxon>Sternorrhyncha</taxon>
        <taxon>Aphidomorpha</taxon>
        <taxon>Aphidoidea</taxon>
        <taxon>Aphididae</taxon>
        <taxon>Macrosiphini</taxon>
        <taxon>Macrosiphum</taxon>
    </lineage>
</organism>
<accession>A0AAV0XAM3</accession>
<evidence type="ECO:0000256" key="11">
    <source>
        <dbReference type="ARBA" id="ARBA00030126"/>
    </source>
</evidence>
<dbReference type="InterPro" id="IPR027806">
    <property type="entry name" value="HARBI1_dom"/>
</dbReference>
<keyword evidence="8" id="KW-0479">Metal-binding</keyword>
<dbReference type="EMBL" id="CARXXK010000004">
    <property type="protein sequence ID" value="CAI6365554.1"/>
    <property type="molecule type" value="Genomic_DNA"/>
</dbReference>
<name>A0AAV0XAM3_9HEMI</name>
<comment type="caution">
    <text evidence="14">The sequence shown here is derived from an EMBL/GenBank/DDBJ whole genome shotgun (WGS) entry which is preliminary data.</text>
</comment>
<dbReference type="AlphaFoldDB" id="A0AAV0XAM3"/>
<dbReference type="GO" id="GO:0005634">
    <property type="term" value="C:nucleus"/>
    <property type="evidence" value="ECO:0007669"/>
    <property type="project" value="UniProtKB-SubCell"/>
</dbReference>
<evidence type="ECO:0000256" key="2">
    <source>
        <dbReference type="ARBA" id="ARBA00004123"/>
    </source>
</evidence>
<dbReference type="GO" id="GO:0016787">
    <property type="term" value="F:hydrolase activity"/>
    <property type="evidence" value="ECO:0007669"/>
    <property type="project" value="UniProtKB-KW"/>
</dbReference>